<accession>A0A2T1ENT3</accession>
<reference evidence="2" key="1">
    <citation type="submission" date="2018-02" db="EMBL/GenBank/DDBJ databases">
        <authorList>
            <person name="Moore K."/>
            <person name="Momper L."/>
        </authorList>
    </citation>
    <scope>NUCLEOTIDE SEQUENCE [LARGE SCALE GENOMIC DNA]</scope>
    <source>
        <strain evidence="2">ULC18</strain>
    </source>
</reference>
<dbReference type="PANTHER" id="PTHR38009">
    <property type="entry name" value="CONSERVED HYPOTHETICAL PHAGE TAIL PROTEIN"/>
    <property type="match status" value="1"/>
</dbReference>
<evidence type="ECO:0000313" key="2">
    <source>
        <dbReference type="Proteomes" id="UP000239576"/>
    </source>
</evidence>
<comment type="caution">
    <text evidence="1">The sequence shown here is derived from an EMBL/GenBank/DDBJ whole genome shotgun (WGS) entry which is preliminary data.</text>
</comment>
<dbReference type="Proteomes" id="UP000239576">
    <property type="component" value="Unassembled WGS sequence"/>
</dbReference>
<dbReference type="NCBIfam" id="TIGR02241">
    <property type="entry name" value="conserved hypothetical phage tail region protein"/>
    <property type="match status" value="1"/>
</dbReference>
<dbReference type="RefSeq" id="WP_106254784.1">
    <property type="nucleotide sequence ID" value="NZ_CAWNSW010000073.1"/>
</dbReference>
<dbReference type="InterPro" id="IPR010667">
    <property type="entry name" value="Phage_T4_Gp19"/>
</dbReference>
<dbReference type="GO" id="GO:0005198">
    <property type="term" value="F:structural molecule activity"/>
    <property type="evidence" value="ECO:0007669"/>
    <property type="project" value="InterPro"/>
</dbReference>
<protein>
    <submittedName>
        <fullName evidence="1">Phage tail protein</fullName>
    </submittedName>
</protein>
<dbReference type="Pfam" id="PF06841">
    <property type="entry name" value="Phage_T4_gp19"/>
    <property type="match status" value="1"/>
</dbReference>
<organism evidence="1 2">
    <name type="scientific">Stenomitos frigidus ULC18</name>
    <dbReference type="NCBI Taxonomy" id="2107698"/>
    <lineage>
        <taxon>Bacteria</taxon>
        <taxon>Bacillati</taxon>
        <taxon>Cyanobacteriota</taxon>
        <taxon>Cyanophyceae</taxon>
        <taxon>Leptolyngbyales</taxon>
        <taxon>Leptolyngbyaceae</taxon>
        <taxon>Stenomitos</taxon>
    </lineage>
</organism>
<gene>
    <name evidence="1" type="ORF">C7B82_02800</name>
</gene>
<proteinExistence type="predicted"/>
<dbReference type="EMBL" id="PVWK01000014">
    <property type="protein sequence ID" value="PSB34410.1"/>
    <property type="molecule type" value="Genomic_DNA"/>
</dbReference>
<keyword evidence="2" id="KW-1185">Reference proteome</keyword>
<sequence length="150" mass="17252">MPNVKAPHQPDPYMGYNFFVEWNGIIQAGFRECSGLAATRNSQDYREGTDPPNMRKLGGMKTYPNVTLHRGTTNNRELWDWWQTNADGVALRRDISIVMLDHTGEEKIRWNLFHCWPTTWTAPSFNATSEEVAIEALELVHEGLTVDKWS</sequence>
<evidence type="ECO:0000313" key="1">
    <source>
        <dbReference type="EMBL" id="PSB34410.1"/>
    </source>
</evidence>
<reference evidence="1 2" key="2">
    <citation type="submission" date="2018-03" db="EMBL/GenBank/DDBJ databases">
        <title>The ancient ancestry and fast evolution of plastids.</title>
        <authorList>
            <person name="Moore K.R."/>
            <person name="Magnabosco C."/>
            <person name="Momper L."/>
            <person name="Gold D.A."/>
            <person name="Bosak T."/>
            <person name="Fournier G.P."/>
        </authorList>
    </citation>
    <scope>NUCLEOTIDE SEQUENCE [LARGE SCALE GENOMIC DNA]</scope>
    <source>
        <strain evidence="1 2">ULC18</strain>
    </source>
</reference>
<dbReference type="AlphaFoldDB" id="A0A2T1ENT3"/>
<dbReference type="InterPro" id="IPR011747">
    <property type="entry name" value="CHP02241"/>
</dbReference>
<dbReference type="OrthoDB" id="9799891at2"/>
<dbReference type="PANTHER" id="PTHR38009:SF1">
    <property type="entry name" value="CONSERVED HYPOTHETICAL PHAGE TAIL PROTEIN"/>
    <property type="match status" value="1"/>
</dbReference>
<name>A0A2T1ENT3_9CYAN</name>